<dbReference type="AlphaFoldDB" id="A0A1J1JAR7"/>
<evidence type="ECO:0000313" key="2">
    <source>
        <dbReference type="Proteomes" id="UP000183832"/>
    </source>
</evidence>
<gene>
    <name evidence="1" type="ORF">CLUMA_CG021054</name>
</gene>
<name>A0A1J1JAR7_9DIPT</name>
<evidence type="ECO:0000313" key="1">
    <source>
        <dbReference type="EMBL" id="CRL08129.1"/>
    </source>
</evidence>
<accession>A0A1J1JAR7</accession>
<reference evidence="1 2" key="1">
    <citation type="submission" date="2015-04" db="EMBL/GenBank/DDBJ databases">
        <authorList>
            <person name="Syromyatnikov M.Y."/>
            <person name="Popov V.N."/>
        </authorList>
    </citation>
    <scope>NUCLEOTIDE SEQUENCE [LARGE SCALE GENOMIC DNA]</scope>
</reference>
<proteinExistence type="predicted"/>
<keyword evidence="2" id="KW-1185">Reference proteome</keyword>
<sequence>MGSGDNHCTFWNRELRVIQLNTFLHANGKIVAFHQSDELLYINMHQFTSVTFPPDDNRFE</sequence>
<dbReference type="Proteomes" id="UP000183832">
    <property type="component" value="Unassembled WGS sequence"/>
</dbReference>
<organism evidence="1 2">
    <name type="scientific">Clunio marinus</name>
    <dbReference type="NCBI Taxonomy" id="568069"/>
    <lineage>
        <taxon>Eukaryota</taxon>
        <taxon>Metazoa</taxon>
        <taxon>Ecdysozoa</taxon>
        <taxon>Arthropoda</taxon>
        <taxon>Hexapoda</taxon>
        <taxon>Insecta</taxon>
        <taxon>Pterygota</taxon>
        <taxon>Neoptera</taxon>
        <taxon>Endopterygota</taxon>
        <taxon>Diptera</taxon>
        <taxon>Nematocera</taxon>
        <taxon>Chironomoidea</taxon>
        <taxon>Chironomidae</taxon>
        <taxon>Clunio</taxon>
    </lineage>
</organism>
<dbReference type="EMBL" id="CVRI01000074">
    <property type="protein sequence ID" value="CRL08129.1"/>
    <property type="molecule type" value="Genomic_DNA"/>
</dbReference>
<protein>
    <submittedName>
        <fullName evidence="1">CLUMA_CG021054, isoform A</fullName>
    </submittedName>
</protein>